<reference evidence="3" key="1">
    <citation type="submission" date="2020-08" db="EMBL/GenBank/DDBJ databases">
        <title>Pontibacter sp. SD6 16S ribosomal RNA gene Genome sequencing and assembly.</title>
        <authorList>
            <person name="Kang M."/>
        </authorList>
    </citation>
    <scope>NUCLEOTIDE SEQUENCE</scope>
    <source>
        <strain evidence="3">SD6</strain>
    </source>
</reference>
<dbReference type="Pfam" id="PF14351">
    <property type="entry name" value="DUF4401"/>
    <property type="match status" value="1"/>
</dbReference>
<feature type="transmembrane region" description="Helical" evidence="1">
    <location>
        <begin position="75"/>
        <end position="93"/>
    </location>
</feature>
<feature type="transmembrane region" description="Helical" evidence="1">
    <location>
        <begin position="149"/>
        <end position="167"/>
    </location>
</feature>
<accession>A0A923N6L0</accession>
<feature type="transmembrane region" description="Helical" evidence="1">
    <location>
        <begin position="212"/>
        <end position="231"/>
    </location>
</feature>
<dbReference type="AlphaFoldDB" id="A0A923N6L0"/>
<sequence length="359" mass="39015">MANTETTHLDALLHDITQRQGEDFTYDRASIEQESQHSAFHLKSLAIKALTILGGFLAASTFLGFLGAAGLYESGVAMMVVGVMFLVGAEWLIQHKKDAMADSIGVSFNLMGYLLLAIGVGQLTESTSAVCGVLACAAVLVLLFSESAICVFVSVLVLNGSLLGLIYDNKVYNVAHGLVVLLAAVLTYMSLYEAKLITASPKVNLKYRPVRMGVVFSLVVTLALFVHQKFLSSQIEHFWISSLFLIACFLYLVYHVMKDAAITNIKTQAAFYTCCVLLLAPTILTPSIPGALLVLLSSFYIGHRPGFWVGLLALVYFVILYYYDLNMTLLAKSGVLVASGLLFLGGFVLLNKFLKSYAD</sequence>
<feature type="domain" description="DUF4401" evidence="2">
    <location>
        <begin position="45"/>
        <end position="352"/>
    </location>
</feature>
<protein>
    <submittedName>
        <fullName evidence="3">DUF4401 domain-containing protein</fullName>
    </submittedName>
</protein>
<feature type="transmembrane region" description="Helical" evidence="1">
    <location>
        <begin position="173"/>
        <end position="191"/>
    </location>
</feature>
<keyword evidence="1" id="KW-0472">Membrane</keyword>
<dbReference type="EMBL" id="JACRVF010000002">
    <property type="protein sequence ID" value="MBC5992744.1"/>
    <property type="molecule type" value="Genomic_DNA"/>
</dbReference>
<keyword evidence="4" id="KW-1185">Reference proteome</keyword>
<dbReference type="Proteomes" id="UP000603640">
    <property type="component" value="Unassembled WGS sequence"/>
</dbReference>
<feature type="transmembrane region" description="Helical" evidence="1">
    <location>
        <begin position="269"/>
        <end position="300"/>
    </location>
</feature>
<feature type="transmembrane region" description="Helical" evidence="1">
    <location>
        <begin position="335"/>
        <end position="354"/>
    </location>
</feature>
<feature type="transmembrane region" description="Helical" evidence="1">
    <location>
        <begin position="45"/>
        <end position="69"/>
    </location>
</feature>
<evidence type="ECO:0000313" key="3">
    <source>
        <dbReference type="EMBL" id="MBC5992744.1"/>
    </source>
</evidence>
<comment type="caution">
    <text evidence="3">The sequence shown here is derived from an EMBL/GenBank/DDBJ whole genome shotgun (WGS) entry which is preliminary data.</text>
</comment>
<evidence type="ECO:0000313" key="4">
    <source>
        <dbReference type="Proteomes" id="UP000603640"/>
    </source>
</evidence>
<organism evidence="3 4">
    <name type="scientific">Pontibacter cellulosilyticus</name>
    <dbReference type="NCBI Taxonomy" id="1720253"/>
    <lineage>
        <taxon>Bacteria</taxon>
        <taxon>Pseudomonadati</taxon>
        <taxon>Bacteroidota</taxon>
        <taxon>Cytophagia</taxon>
        <taxon>Cytophagales</taxon>
        <taxon>Hymenobacteraceae</taxon>
        <taxon>Pontibacter</taxon>
    </lineage>
</organism>
<evidence type="ECO:0000256" key="1">
    <source>
        <dbReference type="SAM" id="Phobius"/>
    </source>
</evidence>
<keyword evidence="1" id="KW-0812">Transmembrane</keyword>
<name>A0A923N6L0_9BACT</name>
<keyword evidence="1" id="KW-1133">Transmembrane helix</keyword>
<evidence type="ECO:0000259" key="2">
    <source>
        <dbReference type="Pfam" id="PF14351"/>
    </source>
</evidence>
<proteinExistence type="predicted"/>
<dbReference type="InterPro" id="IPR025513">
    <property type="entry name" value="DUF4401"/>
</dbReference>
<feature type="transmembrane region" description="Helical" evidence="1">
    <location>
        <begin position="306"/>
        <end position="323"/>
    </location>
</feature>
<feature type="transmembrane region" description="Helical" evidence="1">
    <location>
        <begin position="100"/>
        <end position="120"/>
    </location>
</feature>
<dbReference type="RefSeq" id="WP_187066784.1">
    <property type="nucleotide sequence ID" value="NZ_JACRVF010000002.1"/>
</dbReference>
<gene>
    <name evidence="3" type="ORF">H8S84_07855</name>
</gene>
<feature type="transmembrane region" description="Helical" evidence="1">
    <location>
        <begin position="237"/>
        <end position="257"/>
    </location>
</feature>